<keyword evidence="1" id="KW-0040">ANK repeat</keyword>
<evidence type="ECO:0000256" key="1">
    <source>
        <dbReference type="PROSITE-ProRule" id="PRU00023"/>
    </source>
</evidence>
<dbReference type="EMBL" id="CP144745">
    <property type="protein sequence ID" value="WVZ54590.1"/>
    <property type="molecule type" value="Genomic_DNA"/>
</dbReference>
<dbReference type="InterPro" id="IPR002110">
    <property type="entry name" value="Ankyrin_rpt"/>
</dbReference>
<keyword evidence="3" id="KW-1185">Reference proteome</keyword>
<dbReference type="PANTHER" id="PTHR24121:SF21">
    <property type="entry name" value="ANKYRIN REPEAT FAMILY PROTEIN"/>
    <property type="match status" value="1"/>
</dbReference>
<evidence type="ECO:0000313" key="3">
    <source>
        <dbReference type="Proteomes" id="UP001341281"/>
    </source>
</evidence>
<protein>
    <submittedName>
        <fullName evidence="2">Uncharacterized protein</fullName>
    </submittedName>
</protein>
<dbReference type="Proteomes" id="UP001341281">
    <property type="component" value="Chromosome 01"/>
</dbReference>
<dbReference type="SUPFAM" id="SSF48403">
    <property type="entry name" value="Ankyrin repeat"/>
    <property type="match status" value="1"/>
</dbReference>
<accession>A0AAQ3PQ07</accession>
<dbReference type="InterPro" id="IPR036770">
    <property type="entry name" value="Ankyrin_rpt-contain_sf"/>
</dbReference>
<feature type="repeat" description="ANK" evidence="1">
    <location>
        <begin position="173"/>
        <end position="194"/>
    </location>
</feature>
<dbReference type="PANTHER" id="PTHR24121">
    <property type="entry name" value="NO MECHANORECEPTOR POTENTIAL C, ISOFORM D-RELATED"/>
    <property type="match status" value="1"/>
</dbReference>
<dbReference type="Pfam" id="PF00023">
    <property type="entry name" value="Ank"/>
    <property type="match status" value="1"/>
</dbReference>
<evidence type="ECO:0000313" key="2">
    <source>
        <dbReference type="EMBL" id="WVZ54590.1"/>
    </source>
</evidence>
<dbReference type="SMART" id="SM00248">
    <property type="entry name" value="ANK"/>
    <property type="match status" value="5"/>
</dbReference>
<gene>
    <name evidence="2" type="ORF">U9M48_005364</name>
</gene>
<organism evidence="2 3">
    <name type="scientific">Paspalum notatum var. saurae</name>
    <dbReference type="NCBI Taxonomy" id="547442"/>
    <lineage>
        <taxon>Eukaryota</taxon>
        <taxon>Viridiplantae</taxon>
        <taxon>Streptophyta</taxon>
        <taxon>Embryophyta</taxon>
        <taxon>Tracheophyta</taxon>
        <taxon>Spermatophyta</taxon>
        <taxon>Magnoliopsida</taxon>
        <taxon>Liliopsida</taxon>
        <taxon>Poales</taxon>
        <taxon>Poaceae</taxon>
        <taxon>PACMAD clade</taxon>
        <taxon>Panicoideae</taxon>
        <taxon>Andropogonodae</taxon>
        <taxon>Paspaleae</taxon>
        <taxon>Paspalinae</taxon>
        <taxon>Paspalum</taxon>
    </lineage>
</organism>
<dbReference type="PROSITE" id="PS50088">
    <property type="entry name" value="ANK_REPEAT"/>
    <property type="match status" value="1"/>
</dbReference>
<proteinExistence type="predicted"/>
<reference evidence="2 3" key="1">
    <citation type="submission" date="2024-02" db="EMBL/GenBank/DDBJ databases">
        <title>High-quality chromosome-scale genome assembly of Pensacola bahiagrass (Paspalum notatum Flugge var. saurae).</title>
        <authorList>
            <person name="Vega J.M."/>
            <person name="Podio M."/>
            <person name="Orjuela J."/>
            <person name="Siena L.A."/>
            <person name="Pessino S.C."/>
            <person name="Combes M.C."/>
            <person name="Mariac C."/>
            <person name="Albertini E."/>
            <person name="Pupilli F."/>
            <person name="Ortiz J.P.A."/>
            <person name="Leblanc O."/>
        </authorList>
    </citation>
    <scope>NUCLEOTIDE SEQUENCE [LARGE SCALE GENOMIC DNA]</scope>
    <source>
        <strain evidence="2">R1</strain>
        <tissue evidence="2">Leaf</tissue>
    </source>
</reference>
<dbReference type="Gene3D" id="1.25.40.20">
    <property type="entry name" value="Ankyrin repeat-containing domain"/>
    <property type="match status" value="2"/>
</dbReference>
<dbReference type="AlphaFoldDB" id="A0AAQ3PQ07"/>
<dbReference type="PROSITE" id="PS50297">
    <property type="entry name" value="ANK_REP_REGION"/>
    <property type="match status" value="1"/>
</dbReference>
<sequence length="305" mass="33231">MGLEEADAKMVVATSHGDCQKLKNLVQQQDPTTILVVMASTKHASAEKKPPRASMHPLLAAAACRGNLQELKFLLLKREQTNDGLKPEFLKQAEAYNFTSDNTTSAIGAGSDVEQGGGIDDDAVPLVNGVTMEGDTVLHLVVTNGDAQNFLDYVDFIHGLEGGLLLLSKENHNGDTPLHCAARAARTKMVSRLIALAKYQGKVEQLLRKENKRKETALHEVVRIGDNHMVAELLRADGRLASFPEGNKHTSPLYLAINLGRAETAETLHDQSEKRFLSYSGPDGQNALHAAVLRGIKLHGRRIHE</sequence>
<name>A0AAQ3PQ07_PASNO</name>